<dbReference type="NCBIfam" id="NF045542">
    <property type="entry name" value="Clp_rel_HeadMat"/>
    <property type="match status" value="1"/>
</dbReference>
<evidence type="ECO:0000256" key="5">
    <source>
        <dbReference type="ARBA" id="ARBA00022825"/>
    </source>
</evidence>
<dbReference type="Pfam" id="PF00574">
    <property type="entry name" value="CLP_protease"/>
    <property type="match status" value="1"/>
</dbReference>
<evidence type="ECO:0000256" key="3">
    <source>
        <dbReference type="ARBA" id="ARBA00022670"/>
    </source>
</evidence>
<dbReference type="InterPro" id="IPR029045">
    <property type="entry name" value="ClpP/crotonase-like_dom_sf"/>
</dbReference>
<evidence type="ECO:0000313" key="7">
    <source>
        <dbReference type="EMBL" id="OYR16725.1"/>
    </source>
</evidence>
<dbReference type="SUPFAM" id="SSF52096">
    <property type="entry name" value="ClpP/crotonase"/>
    <property type="match status" value="1"/>
</dbReference>
<dbReference type="GO" id="GO:0006515">
    <property type="term" value="P:protein quality control for misfolded or incompletely synthesized proteins"/>
    <property type="evidence" value="ECO:0007669"/>
    <property type="project" value="TreeGrafter"/>
</dbReference>
<proteinExistence type="inferred from homology"/>
<dbReference type="GO" id="GO:0004176">
    <property type="term" value="F:ATP-dependent peptidase activity"/>
    <property type="evidence" value="ECO:0007669"/>
    <property type="project" value="InterPro"/>
</dbReference>
<keyword evidence="3 7" id="KW-0645">Protease</keyword>
<keyword evidence="5" id="KW-0720">Serine protease</keyword>
<evidence type="ECO:0000256" key="6">
    <source>
        <dbReference type="RuleBase" id="RU003567"/>
    </source>
</evidence>
<comment type="caution">
    <text evidence="7">The sequence shown here is derived from an EMBL/GenBank/DDBJ whole genome shotgun (WGS) entry which is preliminary data.</text>
</comment>
<keyword evidence="8" id="KW-1185">Reference proteome</keyword>
<dbReference type="Gene3D" id="3.90.226.10">
    <property type="entry name" value="2-enoyl-CoA Hydratase, Chain A, domain 1"/>
    <property type="match status" value="1"/>
</dbReference>
<dbReference type="EMBL" id="NNRK01000022">
    <property type="protein sequence ID" value="OYR16725.1"/>
    <property type="molecule type" value="Genomic_DNA"/>
</dbReference>
<dbReference type="PANTHER" id="PTHR10381:SF70">
    <property type="entry name" value="ATP-DEPENDENT CLP PROTEASE PROTEOLYTIC SUBUNIT"/>
    <property type="match status" value="1"/>
</dbReference>
<dbReference type="RefSeq" id="WP_167382753.1">
    <property type="nucleotide sequence ID" value="NZ_JBHEEL010000009.1"/>
</dbReference>
<dbReference type="PRINTS" id="PR00127">
    <property type="entry name" value="CLPPROTEASEP"/>
</dbReference>
<dbReference type="AlphaFoldDB" id="A0A256FPE2"/>
<dbReference type="GO" id="GO:0009368">
    <property type="term" value="C:endopeptidase Clp complex"/>
    <property type="evidence" value="ECO:0007669"/>
    <property type="project" value="TreeGrafter"/>
</dbReference>
<dbReference type="GO" id="GO:0051117">
    <property type="term" value="F:ATPase binding"/>
    <property type="evidence" value="ECO:0007669"/>
    <property type="project" value="TreeGrafter"/>
</dbReference>
<evidence type="ECO:0000313" key="8">
    <source>
        <dbReference type="Proteomes" id="UP000216345"/>
    </source>
</evidence>
<gene>
    <name evidence="7" type="ORF">CEV32_4359</name>
</gene>
<keyword evidence="2" id="KW-0963">Cytoplasm</keyword>
<comment type="similarity">
    <text evidence="1 6">Belongs to the peptidase S14 family.</text>
</comment>
<dbReference type="Proteomes" id="UP000216345">
    <property type="component" value="Unassembled WGS sequence"/>
</dbReference>
<dbReference type="PANTHER" id="PTHR10381">
    <property type="entry name" value="ATP-DEPENDENT CLP PROTEASE PROTEOLYTIC SUBUNIT"/>
    <property type="match status" value="1"/>
</dbReference>
<evidence type="ECO:0000256" key="1">
    <source>
        <dbReference type="ARBA" id="ARBA00007039"/>
    </source>
</evidence>
<name>A0A256FPE2_9HYPH</name>
<sequence>MSLRNLPEIRAFQQSDILHFEPPSETAAEFRPDLQAVASKEQAVISIYGHIGMSIFTDTDNTERRVGNELRAIGPRDVTVNVNSPGGNFFNGLAIYNLLRAHPAKVTVNVIGMAGSAASVIAMAGDEINMADGAVIMVHRASALISGNHHDARDAAETLADADDAMAELYASRAGVEKPVALSWMDRSRGKGTMFSVASAIEKGLADKKMAAGAVKQVKADVSEKAVPTERAIERALMASGSSASDAKAMVSQLKSGKRDAALNVTRDADRLREAVLRARSTLQLY</sequence>
<dbReference type="GO" id="GO:0004252">
    <property type="term" value="F:serine-type endopeptidase activity"/>
    <property type="evidence" value="ECO:0007669"/>
    <property type="project" value="InterPro"/>
</dbReference>
<protein>
    <recommendedName>
        <fullName evidence="6">ATP-dependent Clp protease proteolytic subunit</fullName>
    </recommendedName>
</protein>
<dbReference type="InterPro" id="IPR023562">
    <property type="entry name" value="ClpP/TepA"/>
</dbReference>
<dbReference type="CDD" id="cd07016">
    <property type="entry name" value="S14_ClpP_1"/>
    <property type="match status" value="1"/>
</dbReference>
<accession>A0A256FPE2</accession>
<evidence type="ECO:0000256" key="4">
    <source>
        <dbReference type="ARBA" id="ARBA00022801"/>
    </source>
</evidence>
<evidence type="ECO:0000256" key="2">
    <source>
        <dbReference type="ARBA" id="ARBA00022490"/>
    </source>
</evidence>
<reference evidence="7 8" key="1">
    <citation type="submission" date="2017-07" db="EMBL/GenBank/DDBJ databases">
        <title>Phylogenetic study on the rhizospheric bacterium Ochrobactrum sp. A44.</title>
        <authorList>
            <person name="Krzyzanowska D.M."/>
            <person name="Ossowicki A."/>
            <person name="Rajewska M."/>
            <person name="Maciag T."/>
            <person name="Kaczynski Z."/>
            <person name="Czerwicka M."/>
            <person name="Jafra S."/>
        </authorList>
    </citation>
    <scope>NUCLEOTIDE SEQUENCE [LARGE SCALE GENOMIC DNA]</scope>
    <source>
        <strain evidence="7 8">PR17</strain>
    </source>
</reference>
<dbReference type="InterPro" id="IPR001907">
    <property type="entry name" value="ClpP"/>
</dbReference>
<keyword evidence="4" id="KW-0378">Hydrolase</keyword>
<organism evidence="7 8">
    <name type="scientific">Brucella rhizosphaerae</name>
    <dbReference type="NCBI Taxonomy" id="571254"/>
    <lineage>
        <taxon>Bacteria</taxon>
        <taxon>Pseudomonadati</taxon>
        <taxon>Pseudomonadota</taxon>
        <taxon>Alphaproteobacteria</taxon>
        <taxon>Hyphomicrobiales</taxon>
        <taxon>Brucellaceae</taxon>
        <taxon>Brucella/Ochrobactrum group</taxon>
        <taxon>Brucella</taxon>
    </lineage>
</organism>